<feature type="transmembrane region" description="Helical" evidence="1">
    <location>
        <begin position="57"/>
        <end position="76"/>
    </location>
</feature>
<reference evidence="2" key="1">
    <citation type="journal article" date="2020" name="Stud. Mycol.">
        <title>101 Dothideomycetes genomes: a test case for predicting lifestyles and emergence of pathogens.</title>
        <authorList>
            <person name="Haridas S."/>
            <person name="Albert R."/>
            <person name="Binder M."/>
            <person name="Bloem J."/>
            <person name="Labutti K."/>
            <person name="Salamov A."/>
            <person name="Andreopoulos B."/>
            <person name="Baker S."/>
            <person name="Barry K."/>
            <person name="Bills G."/>
            <person name="Bluhm B."/>
            <person name="Cannon C."/>
            <person name="Castanera R."/>
            <person name="Culley D."/>
            <person name="Daum C."/>
            <person name="Ezra D."/>
            <person name="Gonzalez J."/>
            <person name="Henrissat B."/>
            <person name="Kuo A."/>
            <person name="Liang C."/>
            <person name="Lipzen A."/>
            <person name="Lutzoni F."/>
            <person name="Magnuson J."/>
            <person name="Mondo S."/>
            <person name="Nolan M."/>
            <person name="Ohm R."/>
            <person name="Pangilinan J."/>
            <person name="Park H.-J."/>
            <person name="Ramirez L."/>
            <person name="Alfaro M."/>
            <person name="Sun H."/>
            <person name="Tritt A."/>
            <person name="Yoshinaga Y."/>
            <person name="Zwiers L.-H."/>
            <person name="Turgeon B."/>
            <person name="Goodwin S."/>
            <person name="Spatafora J."/>
            <person name="Crous P."/>
            <person name="Grigoriev I."/>
        </authorList>
    </citation>
    <scope>NUCLEOTIDE SEQUENCE</scope>
    <source>
        <strain evidence="2">CBS 175.79</strain>
    </source>
</reference>
<evidence type="ECO:0000313" key="3">
    <source>
        <dbReference type="Proteomes" id="UP000799778"/>
    </source>
</evidence>
<gene>
    <name evidence="2" type="ORF">BU24DRAFT_118802</name>
</gene>
<keyword evidence="1" id="KW-1133">Transmembrane helix</keyword>
<feature type="transmembrane region" description="Helical" evidence="1">
    <location>
        <begin position="107"/>
        <end position="126"/>
    </location>
</feature>
<keyword evidence="1" id="KW-0472">Membrane</keyword>
<protein>
    <submittedName>
        <fullName evidence="2">Uncharacterized protein</fullName>
    </submittedName>
</protein>
<evidence type="ECO:0000313" key="2">
    <source>
        <dbReference type="EMBL" id="KAF2019382.1"/>
    </source>
</evidence>
<dbReference type="AlphaFoldDB" id="A0A6A5Y1N1"/>
<organism evidence="2 3">
    <name type="scientific">Aaosphaeria arxii CBS 175.79</name>
    <dbReference type="NCBI Taxonomy" id="1450172"/>
    <lineage>
        <taxon>Eukaryota</taxon>
        <taxon>Fungi</taxon>
        <taxon>Dikarya</taxon>
        <taxon>Ascomycota</taxon>
        <taxon>Pezizomycotina</taxon>
        <taxon>Dothideomycetes</taxon>
        <taxon>Pleosporomycetidae</taxon>
        <taxon>Pleosporales</taxon>
        <taxon>Pleosporales incertae sedis</taxon>
        <taxon>Aaosphaeria</taxon>
    </lineage>
</organism>
<dbReference type="EMBL" id="ML978067">
    <property type="protein sequence ID" value="KAF2019382.1"/>
    <property type="molecule type" value="Genomic_DNA"/>
</dbReference>
<dbReference type="GeneID" id="54278274"/>
<keyword evidence="1" id="KW-0812">Transmembrane</keyword>
<sequence length="191" mass="21247">MVLCWATQWGNAFSRASITLGLSALSLFRPVISLSGCMAKDLHILFLFQKGFSGGGVDAYLGMGFFFPSFFFSSGIQNSKEGARAVGGTFVYRCLSVKCWRSRLLKLYFAFLILLLFLDGWMDGAWNERPNESNDKKDSGSPVVVLILVNGPPVRLPGGRGGYTLLEEGLLYCCVKRLQNSSRKRDNMRME</sequence>
<evidence type="ECO:0000256" key="1">
    <source>
        <dbReference type="SAM" id="Phobius"/>
    </source>
</evidence>
<proteinExistence type="predicted"/>
<dbReference type="RefSeq" id="XP_033387721.1">
    <property type="nucleotide sequence ID" value="XM_033520877.1"/>
</dbReference>
<keyword evidence="3" id="KW-1185">Reference proteome</keyword>
<accession>A0A6A5Y1N1</accession>
<dbReference type="Proteomes" id="UP000799778">
    <property type="component" value="Unassembled WGS sequence"/>
</dbReference>
<name>A0A6A5Y1N1_9PLEO</name>